<organism evidence="2 3">
    <name type="scientific">Haloechinothrix salitolerans</name>
    <dbReference type="NCBI Taxonomy" id="926830"/>
    <lineage>
        <taxon>Bacteria</taxon>
        <taxon>Bacillati</taxon>
        <taxon>Actinomycetota</taxon>
        <taxon>Actinomycetes</taxon>
        <taxon>Pseudonocardiales</taxon>
        <taxon>Pseudonocardiaceae</taxon>
        <taxon>Haloechinothrix</taxon>
    </lineage>
</organism>
<dbReference type="EMBL" id="JBHSXX010000001">
    <property type="protein sequence ID" value="MFC6867081.1"/>
    <property type="molecule type" value="Genomic_DNA"/>
</dbReference>
<evidence type="ECO:0000259" key="1">
    <source>
        <dbReference type="Pfam" id="PF02470"/>
    </source>
</evidence>
<dbReference type="Proteomes" id="UP001596337">
    <property type="component" value="Unassembled WGS sequence"/>
</dbReference>
<dbReference type="RefSeq" id="WP_345394498.1">
    <property type="nucleotide sequence ID" value="NZ_BAABLA010000022.1"/>
</dbReference>
<protein>
    <submittedName>
        <fullName evidence="2">MlaD family protein</fullName>
    </submittedName>
</protein>
<evidence type="ECO:0000313" key="2">
    <source>
        <dbReference type="EMBL" id="MFC6867081.1"/>
    </source>
</evidence>
<gene>
    <name evidence="2" type="ORF">ACFQGD_07970</name>
</gene>
<accession>A0ABW2BVT2</accession>
<dbReference type="PANTHER" id="PTHR33371:SF4">
    <property type="entry name" value="INTERMEMBRANE PHOSPHOLIPID TRANSPORT SYSTEM BINDING PROTEIN MLAD"/>
    <property type="match status" value="1"/>
</dbReference>
<reference evidence="3" key="1">
    <citation type="journal article" date="2019" name="Int. J. Syst. Evol. Microbiol.">
        <title>The Global Catalogue of Microorganisms (GCM) 10K type strain sequencing project: providing services to taxonomists for standard genome sequencing and annotation.</title>
        <authorList>
            <consortium name="The Broad Institute Genomics Platform"/>
            <consortium name="The Broad Institute Genome Sequencing Center for Infectious Disease"/>
            <person name="Wu L."/>
            <person name="Ma J."/>
        </authorList>
    </citation>
    <scope>NUCLEOTIDE SEQUENCE [LARGE SCALE GENOMIC DNA]</scope>
    <source>
        <strain evidence="3">KCTC 32255</strain>
    </source>
</reference>
<dbReference type="InterPro" id="IPR052336">
    <property type="entry name" value="MlaD_Phospholipid_Transporter"/>
</dbReference>
<dbReference type="InterPro" id="IPR003399">
    <property type="entry name" value="Mce/MlaD"/>
</dbReference>
<dbReference type="PANTHER" id="PTHR33371">
    <property type="entry name" value="INTERMEMBRANE PHOSPHOLIPID TRANSPORT SYSTEM BINDING PROTEIN MLAD-RELATED"/>
    <property type="match status" value="1"/>
</dbReference>
<name>A0ABW2BVT2_9PSEU</name>
<dbReference type="Pfam" id="PF02470">
    <property type="entry name" value="MlaD"/>
    <property type="match status" value="1"/>
</dbReference>
<keyword evidence="3" id="KW-1185">Reference proteome</keyword>
<sequence>MRRTWERVRSEPGLKRNLAVLAGLIVLAAVVGGWILGNQRFTPPWENRLIVNATFEGTPGISPGNGQEVRIAGVPVGEVRSADVDDNGNAVVEMAIEREHAVYEDATVVLRPKSPLNEMYILLDPGTPGAKRLSDGDTLPVTASERPVQIDEVLGYLDDNTRHALAALVVESDAALASAPARLPAGLEKTTALLRDMKPVSESLSKRRDALSELVTALGQISQAVGEDDVRLAKLASALDRTLGTVGKRNEELDSTLSQLPGLAGQLKQSTQAVQKLSGQLNPTLDAVRSAAADLPGALSKLSGTADRLGSTMDVLGPLAENARPVVDDLRPFTADATRTVRSVKRFSPLIDPVTSTLVKHTRDVGAFVLNTRSLTTLADANGGITRAQLTFGVNGLPIKDHSSEEGR</sequence>
<comment type="caution">
    <text evidence="2">The sequence shown here is derived from an EMBL/GenBank/DDBJ whole genome shotgun (WGS) entry which is preliminary data.</text>
</comment>
<feature type="domain" description="Mce/MlaD" evidence="1">
    <location>
        <begin position="51"/>
        <end position="126"/>
    </location>
</feature>
<evidence type="ECO:0000313" key="3">
    <source>
        <dbReference type="Proteomes" id="UP001596337"/>
    </source>
</evidence>
<proteinExistence type="predicted"/>